<dbReference type="AlphaFoldDB" id="A0A0K1Q998"/>
<protein>
    <recommendedName>
        <fullName evidence="3">Immunity protein 50 of polymorphic toxin system</fullName>
    </recommendedName>
</protein>
<reference evidence="1 2" key="1">
    <citation type="submission" date="2015-08" db="EMBL/GenBank/DDBJ databases">
        <authorList>
            <person name="Babu N.S."/>
            <person name="Beckwith C.J."/>
            <person name="Beseler K.G."/>
            <person name="Brison A."/>
            <person name="Carone J.V."/>
            <person name="Caskin T.P."/>
            <person name="Diamond M."/>
            <person name="Durham M.E."/>
            <person name="Foxe J.M."/>
            <person name="Go M."/>
            <person name="Henderson B.A."/>
            <person name="Jones I.B."/>
            <person name="McGettigan J.A."/>
            <person name="Micheletti S.J."/>
            <person name="Nasrallah M.E."/>
            <person name="Ortiz D."/>
            <person name="Piller C.R."/>
            <person name="Privatt S.R."/>
            <person name="Schneider S.L."/>
            <person name="Sharp S."/>
            <person name="Smith T.C."/>
            <person name="Stanton J.D."/>
            <person name="Ullery H.E."/>
            <person name="Wilson R.J."/>
            <person name="Serrano M.G."/>
            <person name="Buck G."/>
            <person name="Lee V."/>
            <person name="Wang Y."/>
            <person name="Carvalho R."/>
            <person name="Voegtly L."/>
            <person name="Shi R."/>
            <person name="Duckworth R."/>
            <person name="Johnson A."/>
            <person name="Loviza R."/>
            <person name="Walstead R."/>
            <person name="Shah Z."/>
            <person name="Kiflezghi M."/>
            <person name="Wade K."/>
            <person name="Ball S.L."/>
            <person name="Bradley K.W."/>
            <person name="Asai D.J."/>
            <person name="Bowman C.A."/>
            <person name="Russell D.A."/>
            <person name="Pope W.H."/>
            <person name="Jacobs-Sera D."/>
            <person name="Hendrix R.W."/>
            <person name="Hatfull G.F."/>
        </authorList>
    </citation>
    <scope>NUCLEOTIDE SEQUENCE [LARGE SCALE GENOMIC DNA]</scope>
    <source>
        <strain evidence="1 2">DSM 27648</strain>
    </source>
</reference>
<dbReference type="InterPro" id="IPR028957">
    <property type="entry name" value="Imm50"/>
</dbReference>
<evidence type="ECO:0000313" key="1">
    <source>
        <dbReference type="EMBL" id="AKV02308.1"/>
    </source>
</evidence>
<keyword evidence="2" id="KW-1185">Reference proteome</keyword>
<gene>
    <name evidence="1" type="ORF">AKJ09_08971</name>
</gene>
<organism evidence="1 2">
    <name type="scientific">Labilithrix luteola</name>
    <dbReference type="NCBI Taxonomy" id="1391654"/>
    <lineage>
        <taxon>Bacteria</taxon>
        <taxon>Pseudomonadati</taxon>
        <taxon>Myxococcota</taxon>
        <taxon>Polyangia</taxon>
        <taxon>Polyangiales</taxon>
        <taxon>Labilitrichaceae</taxon>
        <taxon>Labilithrix</taxon>
    </lineage>
</organism>
<evidence type="ECO:0008006" key="3">
    <source>
        <dbReference type="Google" id="ProtNLM"/>
    </source>
</evidence>
<dbReference type="STRING" id="1391654.AKJ09_08971"/>
<sequence length="120" mass="13192">MLRGLFDTVPALESLDLFSLLVDEREHGLTLGFESPGLPVTAPRSWVEQGLNTVEFHLVFSGLRWLEVTGWSYTGMTGYRFEPEADGGLRLLMTGPDSLVRLSADSCRVEGVRAHRAGGL</sequence>
<dbReference type="Proteomes" id="UP000064967">
    <property type="component" value="Chromosome"/>
</dbReference>
<dbReference type="Pfam" id="PF15594">
    <property type="entry name" value="Imm50"/>
    <property type="match status" value="1"/>
</dbReference>
<name>A0A0K1Q998_9BACT</name>
<dbReference type="KEGG" id="llu:AKJ09_08971"/>
<evidence type="ECO:0000313" key="2">
    <source>
        <dbReference type="Proteomes" id="UP000064967"/>
    </source>
</evidence>
<accession>A0A0K1Q998</accession>
<dbReference type="EMBL" id="CP012333">
    <property type="protein sequence ID" value="AKV02308.1"/>
    <property type="molecule type" value="Genomic_DNA"/>
</dbReference>
<proteinExistence type="predicted"/>